<keyword evidence="1 5" id="KW-0963">Cytoplasm</keyword>
<proteinExistence type="inferred from homology"/>
<gene>
    <name evidence="5" type="primary">pdxB</name>
    <name evidence="9" type="ORF">PJIAN_2141</name>
</gene>
<evidence type="ECO:0000259" key="8">
    <source>
        <dbReference type="Pfam" id="PF11890"/>
    </source>
</evidence>
<evidence type="ECO:0000259" key="6">
    <source>
        <dbReference type="Pfam" id="PF00389"/>
    </source>
</evidence>
<feature type="binding site" evidence="5">
    <location>
        <position position="178"/>
    </location>
    <ligand>
        <name>NAD(+)</name>
        <dbReference type="ChEBI" id="CHEBI:57540"/>
    </ligand>
</feature>
<dbReference type="Pfam" id="PF02826">
    <property type="entry name" value="2-Hacid_dh_C"/>
    <property type="match status" value="1"/>
</dbReference>
<dbReference type="Gene3D" id="3.40.50.720">
    <property type="entry name" value="NAD(P)-binding Rossmann-like Domain"/>
    <property type="match status" value="2"/>
</dbReference>
<protein>
    <recommendedName>
        <fullName evidence="5">Erythronate-4-phosphate dehydrogenase</fullName>
        <ecNumber evidence="5">1.1.1.290</ecNumber>
    </recommendedName>
</protein>
<feature type="domain" description="Erythronate-4-phosphate dehydrogenase dimerisation" evidence="8">
    <location>
        <begin position="303"/>
        <end position="374"/>
    </location>
</feature>
<comment type="caution">
    <text evidence="5">Lacks conserved residue(s) required for the propagation of feature annotation.</text>
</comment>
<feature type="active site" description="Proton donor" evidence="5">
    <location>
        <position position="257"/>
    </location>
</feature>
<keyword evidence="3 5" id="KW-0520">NAD</keyword>
<dbReference type="InterPro" id="IPR029753">
    <property type="entry name" value="D-isomer_DH_CS"/>
</dbReference>
<comment type="caution">
    <text evidence="9">The sequence shown here is derived from an EMBL/GenBank/DDBJ whole genome shotgun (WGS) entry which is preliminary data.</text>
</comment>
<evidence type="ECO:0000256" key="2">
    <source>
        <dbReference type="ARBA" id="ARBA00023002"/>
    </source>
</evidence>
<evidence type="ECO:0000313" key="9">
    <source>
        <dbReference type="EMBL" id="GAT62582.1"/>
    </source>
</evidence>
<comment type="subcellular location">
    <subcellularLocation>
        <location evidence="5">Cytoplasm</location>
    </subcellularLocation>
</comment>
<reference evidence="10" key="1">
    <citation type="submission" date="2016-04" db="EMBL/GenBank/DDBJ databases">
        <title>Draft genome sequence of Paludibacter jiangxiensis strain NM7.</title>
        <authorList>
            <person name="Qiu Y."/>
            <person name="Matsuura N."/>
            <person name="Ohashi A."/>
            <person name="Tourlousse M.D."/>
            <person name="Sekiguchi Y."/>
        </authorList>
    </citation>
    <scope>NUCLEOTIDE SEQUENCE [LARGE SCALE GENOMIC DNA]</scope>
    <source>
        <strain evidence="10">NM7</strain>
    </source>
</reference>
<dbReference type="InterPro" id="IPR006139">
    <property type="entry name" value="D-isomer_2_OHA_DH_cat_dom"/>
</dbReference>
<comment type="function">
    <text evidence="5">Catalyzes the oxidation of erythronate-4-phosphate to 3-hydroxy-2-oxo-4-phosphonooxybutanoate.</text>
</comment>
<dbReference type="PANTHER" id="PTHR43761">
    <property type="entry name" value="D-ISOMER SPECIFIC 2-HYDROXYACID DEHYDROGENASE FAMILY PROTEIN (AFU_ORTHOLOGUE AFUA_1G13630)"/>
    <property type="match status" value="1"/>
</dbReference>
<comment type="similarity">
    <text evidence="5">Belongs to the D-isomer specific 2-hydroxyacid dehydrogenase family. PdxB subfamily.</text>
</comment>
<dbReference type="OrthoDB" id="1522997at2"/>
<evidence type="ECO:0000256" key="4">
    <source>
        <dbReference type="ARBA" id="ARBA00023096"/>
    </source>
</evidence>
<dbReference type="RefSeq" id="WP_068703007.1">
    <property type="nucleotide sequence ID" value="NZ_BDCR01000002.1"/>
</dbReference>
<feature type="binding site" evidence="5">
    <location>
        <position position="260"/>
    </location>
    <ligand>
        <name>NAD(+)</name>
        <dbReference type="ChEBI" id="CHEBI:57540"/>
    </ligand>
</feature>
<dbReference type="Proteomes" id="UP000076586">
    <property type="component" value="Unassembled WGS sequence"/>
</dbReference>
<dbReference type="InterPro" id="IPR050418">
    <property type="entry name" value="D-iso_2-hydroxyacid_DH_PdxB"/>
</dbReference>
<dbReference type="GO" id="GO:0008615">
    <property type="term" value="P:pyridoxine biosynthetic process"/>
    <property type="evidence" value="ECO:0007669"/>
    <property type="project" value="UniProtKB-UniRule"/>
</dbReference>
<dbReference type="EC" id="1.1.1.290" evidence="5"/>
<dbReference type="InterPro" id="IPR036291">
    <property type="entry name" value="NAD(P)-bd_dom_sf"/>
</dbReference>
<dbReference type="HAMAP" id="MF_01825">
    <property type="entry name" value="PdxB"/>
    <property type="match status" value="1"/>
</dbReference>
<comment type="subunit">
    <text evidence="5">Homodimer.</text>
</comment>
<comment type="pathway">
    <text evidence="5">Cofactor biosynthesis; pyridoxine 5'-phosphate biosynthesis; pyridoxine 5'-phosphate from D-erythrose 4-phosphate: step 2/5.</text>
</comment>
<dbReference type="InterPro" id="IPR038251">
    <property type="entry name" value="PdxB_dimer_sf"/>
</dbReference>
<dbReference type="STRING" id="681398.PJIAN_2141"/>
<dbReference type="GO" id="GO:0005737">
    <property type="term" value="C:cytoplasm"/>
    <property type="evidence" value="ECO:0007669"/>
    <property type="project" value="UniProtKB-SubCell"/>
</dbReference>
<dbReference type="UniPathway" id="UPA00244">
    <property type="reaction ID" value="UER00310"/>
</dbReference>
<dbReference type="SUPFAM" id="SSF52283">
    <property type="entry name" value="Formate/glycerate dehydrogenase catalytic domain-like"/>
    <property type="match status" value="1"/>
</dbReference>
<dbReference type="CDD" id="cd12158">
    <property type="entry name" value="ErythrP_dh"/>
    <property type="match status" value="1"/>
</dbReference>
<keyword evidence="10" id="KW-1185">Reference proteome</keyword>
<dbReference type="InterPro" id="IPR024531">
    <property type="entry name" value="Erythronate-4-P_DHase_dimer"/>
</dbReference>
<evidence type="ECO:0000256" key="1">
    <source>
        <dbReference type="ARBA" id="ARBA00022490"/>
    </source>
</evidence>
<feature type="binding site" evidence="5">
    <location>
        <position position="49"/>
    </location>
    <ligand>
        <name>substrate</name>
    </ligand>
</feature>
<feature type="domain" description="D-isomer specific 2-hydroxyacid dehydrogenase NAD-binding" evidence="7">
    <location>
        <begin position="113"/>
        <end position="259"/>
    </location>
</feature>
<feature type="binding site" evidence="5">
    <location>
        <position position="70"/>
    </location>
    <ligand>
        <name>substrate</name>
    </ligand>
</feature>
<evidence type="ECO:0000313" key="10">
    <source>
        <dbReference type="Proteomes" id="UP000076586"/>
    </source>
</evidence>
<dbReference type="EMBL" id="BDCR01000002">
    <property type="protein sequence ID" value="GAT62582.1"/>
    <property type="molecule type" value="Genomic_DNA"/>
</dbReference>
<accession>A0A170ZE82</accession>
<dbReference type="AlphaFoldDB" id="A0A170ZE82"/>
<reference evidence="10" key="2">
    <citation type="journal article" date="2017" name="Genome Announc.">
        <title>Draft genome sequence of Paludibacter jiangxiensis NM7(T), a propionate-producing fermentative bacterium.</title>
        <authorList>
            <person name="Qiu Y.-L."/>
            <person name="Tourlousse D.M."/>
            <person name="Matsuura N."/>
            <person name="Ohashi A."/>
            <person name="Sekiguchi Y."/>
        </authorList>
    </citation>
    <scope>NUCLEOTIDE SEQUENCE [LARGE SCALE GENOMIC DNA]</scope>
    <source>
        <strain evidence="10">NM7</strain>
    </source>
</reference>
<dbReference type="GO" id="GO:0051287">
    <property type="term" value="F:NAD binding"/>
    <property type="evidence" value="ECO:0007669"/>
    <property type="project" value="InterPro"/>
</dbReference>
<dbReference type="InterPro" id="IPR020921">
    <property type="entry name" value="Erythronate-4-P_DHase"/>
</dbReference>
<feature type="active site" evidence="5">
    <location>
        <position position="240"/>
    </location>
</feature>
<comment type="catalytic activity">
    <reaction evidence="5">
        <text>4-phospho-D-erythronate + NAD(+) = (R)-3-hydroxy-2-oxo-4-phosphooxybutanoate + NADH + H(+)</text>
        <dbReference type="Rhea" id="RHEA:18829"/>
        <dbReference type="ChEBI" id="CHEBI:15378"/>
        <dbReference type="ChEBI" id="CHEBI:57540"/>
        <dbReference type="ChEBI" id="CHEBI:57945"/>
        <dbReference type="ChEBI" id="CHEBI:58538"/>
        <dbReference type="ChEBI" id="CHEBI:58766"/>
        <dbReference type="EC" id="1.1.1.290"/>
    </reaction>
</comment>
<feature type="domain" description="D-isomer specific 2-hydroxyacid dehydrogenase catalytic" evidence="6">
    <location>
        <begin position="23"/>
        <end position="279"/>
    </location>
</feature>
<name>A0A170ZE82_9BACT</name>
<dbReference type="GO" id="GO:0033711">
    <property type="term" value="F:4-phosphoerythronate dehydrogenase activity"/>
    <property type="evidence" value="ECO:0007669"/>
    <property type="project" value="UniProtKB-EC"/>
</dbReference>
<sequence length="380" mass="41782">MHQRPQIVIDEKIPFIKGVLEPYADVNYVEGAQIDSNIVANADALIVRTRTICNEALLKNSTVKFIATATIGTDHIDTAYCDARGVFWTNALGCNSGSVYQYIASVLSWLVREKQAELEALTLGVIGCGHVGSKVVRLGQLLGMKVLVNDPPLQRAHGGNFVSLDELLQQSDIVSLHTPLTRSGEDKTFHLIDNVNLRKMKSSAWLINSSRGEVLDGEALEMALKNQAIQGAVLDVWEHEPHISVGLLNQVALATPHIAGYSADGKATATAMSVQALSRFFNLPLDKWQPDSIPLPQQSTLLTIDASNKTISQLFAEVVWATYAITEDNDRLRNAVADFEKQRGNYPIRREFQAYTINLKQGNSQLVDFLKALGFQVTLS</sequence>
<evidence type="ECO:0000259" key="7">
    <source>
        <dbReference type="Pfam" id="PF02826"/>
    </source>
</evidence>
<feature type="binding site" evidence="5">
    <location>
        <position position="150"/>
    </location>
    <ligand>
        <name>NAD(+)</name>
        <dbReference type="ChEBI" id="CHEBI:57540"/>
    </ligand>
</feature>
<feature type="binding site" evidence="5">
    <location>
        <position position="235"/>
    </location>
    <ligand>
        <name>NAD(+)</name>
        <dbReference type="ChEBI" id="CHEBI:57540"/>
    </ligand>
</feature>
<dbReference type="Pfam" id="PF00389">
    <property type="entry name" value="2-Hacid_dh"/>
    <property type="match status" value="1"/>
</dbReference>
<feature type="binding site" evidence="5">
    <location>
        <position position="261"/>
    </location>
    <ligand>
        <name>substrate</name>
    </ligand>
</feature>
<evidence type="ECO:0000256" key="3">
    <source>
        <dbReference type="ARBA" id="ARBA00023027"/>
    </source>
</evidence>
<dbReference type="GO" id="GO:0046983">
    <property type="term" value="F:protein dimerization activity"/>
    <property type="evidence" value="ECO:0007669"/>
    <property type="project" value="InterPro"/>
</dbReference>
<dbReference type="PANTHER" id="PTHR43761:SF1">
    <property type="entry name" value="D-ISOMER SPECIFIC 2-HYDROXYACID DEHYDROGENASE CATALYTIC DOMAIN-CONTAINING PROTEIN-RELATED"/>
    <property type="match status" value="1"/>
</dbReference>
<dbReference type="Gene3D" id="3.30.1370.170">
    <property type="match status" value="1"/>
</dbReference>
<keyword evidence="4 5" id="KW-0664">Pyridoxine biosynthesis</keyword>
<dbReference type="InterPro" id="IPR006140">
    <property type="entry name" value="D-isomer_DH_NAD-bd"/>
</dbReference>
<dbReference type="Pfam" id="PF11890">
    <property type="entry name" value="DUF3410"/>
    <property type="match status" value="1"/>
</dbReference>
<evidence type="ECO:0000256" key="5">
    <source>
        <dbReference type="HAMAP-Rule" id="MF_01825"/>
    </source>
</evidence>
<dbReference type="SUPFAM" id="SSF51735">
    <property type="entry name" value="NAD(P)-binding Rossmann-fold domains"/>
    <property type="match status" value="1"/>
</dbReference>
<dbReference type="PROSITE" id="PS00671">
    <property type="entry name" value="D_2_HYDROXYACID_DH_3"/>
    <property type="match status" value="1"/>
</dbReference>
<keyword evidence="2 5" id="KW-0560">Oxidoreductase</keyword>
<feature type="active site" evidence="5">
    <location>
        <position position="211"/>
    </location>
</feature>
<organism evidence="9 10">
    <name type="scientific">Paludibacter jiangxiensis</name>
    <dbReference type="NCBI Taxonomy" id="681398"/>
    <lineage>
        <taxon>Bacteria</taxon>
        <taxon>Pseudomonadati</taxon>
        <taxon>Bacteroidota</taxon>
        <taxon>Bacteroidia</taxon>
        <taxon>Bacteroidales</taxon>
        <taxon>Paludibacteraceae</taxon>
        <taxon>Paludibacter</taxon>
    </lineage>
</organism>